<name>A8LSA0_DINSH</name>
<organism evidence="2 3">
    <name type="scientific">Dinoroseobacter shibae (strain DSM 16493 / NCIMB 14021 / DFL 12)</name>
    <dbReference type="NCBI Taxonomy" id="398580"/>
    <lineage>
        <taxon>Bacteria</taxon>
        <taxon>Pseudomonadati</taxon>
        <taxon>Pseudomonadota</taxon>
        <taxon>Alphaproteobacteria</taxon>
        <taxon>Rhodobacterales</taxon>
        <taxon>Roseobacteraceae</taxon>
        <taxon>Dinoroseobacter</taxon>
    </lineage>
</organism>
<keyword evidence="3" id="KW-1185">Reference proteome</keyword>
<dbReference type="RefSeq" id="WP_012179124.1">
    <property type="nucleotide sequence ID" value="NC_009952.1"/>
</dbReference>
<dbReference type="Proteomes" id="UP000006833">
    <property type="component" value="Chromosome"/>
</dbReference>
<evidence type="ECO:0000313" key="3">
    <source>
        <dbReference type="Proteomes" id="UP000006833"/>
    </source>
</evidence>
<gene>
    <name evidence="2" type="ordered locus">Dshi_2459</name>
</gene>
<dbReference type="KEGG" id="dsh:Dshi_2459"/>
<dbReference type="EMBL" id="CP000830">
    <property type="protein sequence ID" value="ABV94193.1"/>
    <property type="molecule type" value="Genomic_DNA"/>
</dbReference>
<dbReference type="HOGENOM" id="CLU_262614_0_0_5"/>
<dbReference type="OrthoDB" id="9762853at2"/>
<protein>
    <submittedName>
        <fullName evidence="2">Uncharacterized protein</fullName>
    </submittedName>
</protein>
<proteinExistence type="predicted"/>
<reference evidence="3" key="1">
    <citation type="journal article" date="2010" name="ISME J.">
        <title>The complete genome sequence of the algal symbiont Dinoroseobacter shibae: a hitchhiker's guide to life in the sea.</title>
        <authorList>
            <person name="Wagner-Dobler I."/>
            <person name="Ballhausen B."/>
            <person name="Berger M."/>
            <person name="Brinkhoff T."/>
            <person name="Buchholz I."/>
            <person name="Bunk B."/>
            <person name="Cypionka H."/>
            <person name="Daniel R."/>
            <person name="Drepper T."/>
            <person name="Gerdts G."/>
            <person name="Hahnke S."/>
            <person name="Han C."/>
            <person name="Jahn D."/>
            <person name="Kalhoefer D."/>
            <person name="Kiss H."/>
            <person name="Klenk H.P."/>
            <person name="Kyrpides N."/>
            <person name="Liebl W."/>
            <person name="Liesegang H."/>
            <person name="Meincke L."/>
            <person name="Pati A."/>
            <person name="Petersen J."/>
            <person name="Piekarski T."/>
            <person name="Pommerenke C."/>
            <person name="Pradella S."/>
            <person name="Pukall R."/>
            <person name="Rabus R."/>
            <person name="Stackebrandt E."/>
            <person name="Thole S."/>
            <person name="Thompson L."/>
            <person name="Tielen P."/>
            <person name="Tomasch J."/>
            <person name="von Jan M."/>
            <person name="Wanphrut N."/>
            <person name="Wichels A."/>
            <person name="Zech H."/>
            <person name="Simon M."/>
        </authorList>
    </citation>
    <scope>NUCLEOTIDE SEQUENCE [LARGE SCALE GENOMIC DNA]</scope>
    <source>
        <strain evidence="3">DSM 16493 / NCIMB 14021 / DFL 12</strain>
    </source>
</reference>
<feature type="region of interest" description="Disordered" evidence="1">
    <location>
        <begin position="670"/>
        <end position="697"/>
    </location>
</feature>
<accession>A8LSA0</accession>
<dbReference type="eggNOG" id="COG3299">
    <property type="taxonomic scope" value="Bacteria"/>
</dbReference>
<evidence type="ECO:0000256" key="1">
    <source>
        <dbReference type="SAM" id="MobiDB-lite"/>
    </source>
</evidence>
<sequence>MTRPSPHTAHTGHLSRAARAPEALATDYFRLDERSRAQLVHTATGLARLLTYYDAQNRPHGPRPEGQGAWEAFFRHDLTFLLAEIASVDAALEYRATMSDTAPQAMCRRVVMDTVRIWDWRDRAREMAVFAAPDSLVADVAHTLSRPDQTELTSAPFTALRRALDPLEVEARAEAARRLGPTEVFAAALPDPAALSRAVSAANRATAQVALAAETYLDRALAERRNHPGHLGLFLAFVDLLQKAQADLNRMTDRHLEFYFRKVLRSAPQPARPDSTHVTFALAPGARALTLEAGTPLVAGSGAGPEAAIFELDRAVEVTAARVAHIRAVAVQRNMALRDRGGAPFVEAVDVYPVANSEDGRGAPLADPDLGWSPFGPGLDAPSHVGFALAAPILELAGGQRDITVTLACDPKGESTLARALAEYEAVLADRYQGAPEDTGSGKLPPDIFAKFLAEAVRVSITTATGWHPVSEVTLGADPDDPDALRLRLSVPATAPPLASHPDTHPEPVLRVVLNPAARAFAYSPLHRLRVLGATLAVEVTDLTTLKMETDIAPVAPGKPFAPFGPMPLPRARLTVAAPELARKQPSQLRLCFHWTGLPLPPETFASHYAGYAPKLSETDFRASLARSDGVSWHPLPVQGPGVARPERDAPLFGIDAKGGVATETAWHVPHLPRPEGRSDPAASAPLARPDTRPPGTLRVELTGPRFGFGQRLYPELLAAAAMKPKPGALSKALKAVTPKALAKDTEAPPPRPPLLPMLTGVGLSYRAAVRCETLGEGDPIAFYNLMVHGPMRPSGSRRLLRADLDVDGYLMIGLERTRLPETVSLFFDIRDSLAESWAPGDPGPRPGVCWYYLGAGGWREVSAGALREDTTHGLTTRGVVEIALPQTAQETDQFSDAPLVWLSVALRGNRRRFGRIVDITTHGVRATRRITAAPGVVTAQAGAAPHLPAGQITRFLAARPAIAKITQPVPSSGGRAPERDAAFRVRLSERLGHKMRAQRPMDYARMVLQEFDEIGDVRVLPDGAGGVEVVVAPVRAPDRPTRFPRVPLHLRAEIAAWLAARSSLPVARIDVRNPSYETIRVQAHLVPRPGSVALSVTDVTAHVAGLIAPWMQTRDAPMPIGQARLDVAMLLQHLRAMPGLEEVLGFSVLHVFRTRRANGSALGPHGFKDSARLRDAPDGDRAAVLLGVTPSSVFVPARRHLISILPPRTGIGDLEVGADFIAASPAKLASYSADPASLPLRPSPAGIGNLTIGEDLILTRLEDTRPPAFAPDTRHHALDAVFLVK</sequence>
<dbReference type="STRING" id="398580.Dshi_2459"/>
<evidence type="ECO:0000313" key="2">
    <source>
        <dbReference type="EMBL" id="ABV94193.1"/>
    </source>
</evidence>